<evidence type="ECO:0000259" key="2">
    <source>
        <dbReference type="Pfam" id="PF01425"/>
    </source>
</evidence>
<dbReference type="PROSITE" id="PS00571">
    <property type="entry name" value="AMIDASES"/>
    <property type="match status" value="1"/>
</dbReference>
<evidence type="ECO:0000256" key="1">
    <source>
        <dbReference type="ARBA" id="ARBA00009199"/>
    </source>
</evidence>
<dbReference type="InterPro" id="IPR023631">
    <property type="entry name" value="Amidase_dom"/>
</dbReference>
<keyword evidence="4" id="KW-1185">Reference proteome</keyword>
<dbReference type="PANTHER" id="PTHR11895:SF7">
    <property type="entry name" value="GLUTAMYL-TRNA(GLN) AMIDOTRANSFERASE SUBUNIT A, MITOCHONDRIAL"/>
    <property type="match status" value="1"/>
</dbReference>
<dbReference type="EMBL" id="HE796683">
    <property type="protein sequence ID" value="CCH02349.1"/>
    <property type="molecule type" value="Genomic_DNA"/>
</dbReference>
<dbReference type="InterPro" id="IPR036928">
    <property type="entry name" value="AS_sf"/>
</dbReference>
<dbReference type="SUPFAM" id="SSF75304">
    <property type="entry name" value="Amidase signature (AS) enzymes"/>
    <property type="match status" value="1"/>
</dbReference>
<dbReference type="Proteomes" id="UP000011058">
    <property type="component" value="Chromosome"/>
</dbReference>
<dbReference type="InterPro" id="IPR000120">
    <property type="entry name" value="Amidase"/>
</dbReference>
<evidence type="ECO:0000313" key="3">
    <source>
        <dbReference type="EMBL" id="CCH02349.1"/>
    </source>
</evidence>
<dbReference type="STRING" id="1166018.FAES_4350"/>
<organism evidence="3 4">
    <name type="scientific">Fibrella aestuarina BUZ 2</name>
    <dbReference type="NCBI Taxonomy" id="1166018"/>
    <lineage>
        <taxon>Bacteria</taxon>
        <taxon>Pseudomonadati</taxon>
        <taxon>Bacteroidota</taxon>
        <taxon>Cytophagia</taxon>
        <taxon>Cytophagales</taxon>
        <taxon>Spirosomataceae</taxon>
        <taxon>Fibrella</taxon>
    </lineage>
</organism>
<comment type="similarity">
    <text evidence="1">Belongs to the amidase family.</text>
</comment>
<evidence type="ECO:0000313" key="4">
    <source>
        <dbReference type="Proteomes" id="UP000011058"/>
    </source>
</evidence>
<dbReference type="AlphaFoldDB" id="I0KDZ6"/>
<dbReference type="KEGG" id="fae:FAES_4350"/>
<reference evidence="3 4" key="1">
    <citation type="journal article" date="2012" name="J. Bacteriol.">
        <title>Genome Sequence of Fibrella aestuarina BUZ 2T, a Filamentous Marine Bacterium.</title>
        <authorList>
            <person name="Filippini M."/>
            <person name="Qi W."/>
            <person name="Blom J."/>
            <person name="Goesmann A."/>
            <person name="Smits T.H."/>
            <person name="Bagheri H.C."/>
        </authorList>
    </citation>
    <scope>NUCLEOTIDE SEQUENCE [LARGE SCALE GENOMIC DNA]</scope>
    <source>
        <strain evidence="4">BUZ 2T</strain>
    </source>
</reference>
<dbReference type="GO" id="GO:0003824">
    <property type="term" value="F:catalytic activity"/>
    <property type="evidence" value="ECO:0007669"/>
    <property type="project" value="InterPro"/>
</dbReference>
<dbReference type="eggNOG" id="COG0154">
    <property type="taxonomic scope" value="Bacteria"/>
</dbReference>
<dbReference type="Gene3D" id="3.90.1300.10">
    <property type="entry name" value="Amidase signature (AS) domain"/>
    <property type="match status" value="1"/>
</dbReference>
<dbReference type="InterPro" id="IPR020556">
    <property type="entry name" value="Amidase_CS"/>
</dbReference>
<dbReference type="HOGENOM" id="CLU_009600_0_4_10"/>
<dbReference type="PATRIC" id="fig|1166018.3.peg.1307"/>
<proteinExistence type="inferred from homology"/>
<dbReference type="RefSeq" id="WP_015333448.1">
    <property type="nucleotide sequence ID" value="NC_020054.1"/>
</dbReference>
<name>I0KDZ6_9BACT</name>
<gene>
    <name evidence="3" type="ORF">FAES_4350</name>
</gene>
<protein>
    <submittedName>
        <fullName evidence="3">Amidase</fullName>
    </submittedName>
</protein>
<sequence length="503" mass="54397">MVMTPSEYTQHDALALADLVQRGEATPIELLDMAIAQAERVNPTLNAIVTPLYEQGRRMLDQLPDDGPLRGVPFLLKDLELEWAGTPLKMGCKGYAGYVSSHDSYSVARYKQAGLVFFGKTNTPEFGLTPYTESTLYGPTRNPWKPTHSPGGSSGGSAAAVAAGIVPAATASDGGGSIRIPASCCGLFGLMPSRGRASMGPGFGELWQGCVRSHVVSRTVRDSAALLDVIAGPAVGDPYAFDKPADSFLSQVGRDPVEVSPRKLRVALTTQHPFPGQRTHEECVRAVQHTAKLLETLGYAVDEIALPYDHTALSELFLTMVIGETGATLRELADYLKRPTRRDDVELNTWALARLAEGYSAADFAYQTHRWNALSRIMGKLHETYDLLLTPVMARPPIAIGELQNSASETQLLKMIDTVGGLRFMKGSRQIDQLAEKSFGYIPFTPVANMTGQPSMSVPLYWTVDGLPVGSMFTAALGNEALLFRVAGQLEQAQPWADKLPSL</sequence>
<dbReference type="Pfam" id="PF01425">
    <property type="entry name" value="Amidase"/>
    <property type="match status" value="1"/>
</dbReference>
<accession>I0KDZ6</accession>
<dbReference type="PANTHER" id="PTHR11895">
    <property type="entry name" value="TRANSAMIDASE"/>
    <property type="match status" value="1"/>
</dbReference>
<feature type="domain" description="Amidase" evidence="2">
    <location>
        <begin position="29"/>
        <end position="483"/>
    </location>
</feature>